<dbReference type="InterPro" id="IPR036250">
    <property type="entry name" value="AcylCo_DH-like_C"/>
</dbReference>
<organism evidence="10">
    <name type="scientific">hydrothermal vent metagenome</name>
    <dbReference type="NCBI Taxonomy" id="652676"/>
    <lineage>
        <taxon>unclassified sequences</taxon>
        <taxon>metagenomes</taxon>
        <taxon>ecological metagenomes</taxon>
    </lineage>
</organism>
<evidence type="ECO:0000256" key="1">
    <source>
        <dbReference type="ARBA" id="ARBA00001974"/>
    </source>
</evidence>
<dbReference type="FunFam" id="2.40.110.10:FF:000002">
    <property type="entry name" value="Acyl-CoA dehydrogenase fadE12"/>
    <property type="match status" value="1"/>
</dbReference>
<evidence type="ECO:0000259" key="9">
    <source>
        <dbReference type="Pfam" id="PF02771"/>
    </source>
</evidence>
<dbReference type="InterPro" id="IPR009075">
    <property type="entry name" value="AcylCo_DH/oxidase_C"/>
</dbReference>
<dbReference type="AlphaFoldDB" id="A0A3B0VKS2"/>
<name>A0A3B0VKS2_9ZZZZ</name>
<dbReference type="InterPro" id="IPR009100">
    <property type="entry name" value="AcylCoA_DH/oxidase_NM_dom_sf"/>
</dbReference>
<dbReference type="EMBL" id="UOEU01000825">
    <property type="protein sequence ID" value="VAW41140.1"/>
    <property type="molecule type" value="Genomic_DNA"/>
</dbReference>
<comment type="subunit">
    <text evidence="3">Homodimer.</text>
</comment>
<feature type="domain" description="Acyl-CoA oxidase/dehydrogenase middle" evidence="8">
    <location>
        <begin position="127"/>
        <end position="216"/>
    </location>
</feature>
<dbReference type="InterPro" id="IPR050741">
    <property type="entry name" value="Acyl-CoA_dehydrogenase"/>
</dbReference>
<evidence type="ECO:0000259" key="7">
    <source>
        <dbReference type="Pfam" id="PF00441"/>
    </source>
</evidence>
<proteinExistence type="inferred from homology"/>
<comment type="similarity">
    <text evidence="2">Belongs to the acyl-CoA dehydrogenase family.</text>
</comment>
<evidence type="ECO:0000256" key="6">
    <source>
        <dbReference type="ARBA" id="ARBA00023002"/>
    </source>
</evidence>
<evidence type="ECO:0000259" key="8">
    <source>
        <dbReference type="Pfam" id="PF02770"/>
    </source>
</evidence>
<dbReference type="InterPro" id="IPR046373">
    <property type="entry name" value="Acyl-CoA_Oxase/DH_mid-dom_sf"/>
</dbReference>
<dbReference type="Gene3D" id="1.20.140.10">
    <property type="entry name" value="Butyryl-CoA Dehydrogenase, subunit A, domain 3"/>
    <property type="match status" value="1"/>
</dbReference>
<evidence type="ECO:0000256" key="2">
    <source>
        <dbReference type="ARBA" id="ARBA00009347"/>
    </source>
</evidence>
<dbReference type="PANTHER" id="PTHR48083">
    <property type="entry name" value="MEDIUM-CHAIN SPECIFIC ACYL-COA DEHYDROGENASE, MITOCHONDRIAL-RELATED"/>
    <property type="match status" value="1"/>
</dbReference>
<evidence type="ECO:0000256" key="5">
    <source>
        <dbReference type="ARBA" id="ARBA00022827"/>
    </source>
</evidence>
<dbReference type="Pfam" id="PF02770">
    <property type="entry name" value="Acyl-CoA_dh_M"/>
    <property type="match status" value="1"/>
</dbReference>
<dbReference type="GO" id="GO:0033539">
    <property type="term" value="P:fatty acid beta-oxidation using acyl-CoA dehydrogenase"/>
    <property type="evidence" value="ECO:0007669"/>
    <property type="project" value="TreeGrafter"/>
</dbReference>
<dbReference type="GO" id="GO:0005737">
    <property type="term" value="C:cytoplasm"/>
    <property type="evidence" value="ECO:0007669"/>
    <property type="project" value="TreeGrafter"/>
</dbReference>
<dbReference type="SUPFAM" id="SSF47203">
    <property type="entry name" value="Acyl-CoA dehydrogenase C-terminal domain-like"/>
    <property type="match status" value="1"/>
</dbReference>
<gene>
    <name evidence="10" type="ORF">MNBD_CHLOROFLEXI01-3414</name>
</gene>
<evidence type="ECO:0000256" key="4">
    <source>
        <dbReference type="ARBA" id="ARBA00022630"/>
    </source>
</evidence>
<feature type="domain" description="Acyl-CoA dehydrogenase/oxidase N-terminal" evidence="9">
    <location>
        <begin position="6"/>
        <end position="123"/>
    </location>
</feature>
<dbReference type="InterPro" id="IPR013786">
    <property type="entry name" value="AcylCoA_DH/ox_N"/>
</dbReference>
<comment type="cofactor">
    <cofactor evidence="1">
        <name>FAD</name>
        <dbReference type="ChEBI" id="CHEBI:57692"/>
    </cofactor>
</comment>
<evidence type="ECO:0000313" key="10">
    <source>
        <dbReference type="EMBL" id="VAW41140.1"/>
    </source>
</evidence>
<keyword evidence="6" id="KW-0560">Oxidoreductase</keyword>
<dbReference type="SUPFAM" id="SSF56645">
    <property type="entry name" value="Acyl-CoA dehydrogenase NM domain-like"/>
    <property type="match status" value="1"/>
</dbReference>
<sequence length="395" mass="43873">MFNISPELKKILATIREFVREELIPLESAFFAEGFNALEPTLQRKRQMVQDLGLWLPQVPQEYGGLGLTLFEHGLVSQELGQTPIGHYAFNCQAPDAGNMEILMEHGTAAQKEQFLLPLLRGETRSCFSMTEPEHAGSNPTMMSTTAVHEGDSYIIDGHKWFTSSADGAAFAVVMAVTNPEAGRHARASQIIVPLDTLGFTLVRNISVMGEPGDGWASHAELRYDGVRVPRSNLLGKEGAGFAIAQERLGPGRIHHCMRWLGICERAFELTCRYAVNRVLAPGRTLADQQTIQNWVAENRAAINAARLMVLVTAKRIDEEGQYAARDDISLIKFHVAGVLQTVLDRALQVHGGLGMTDDTPIAYWFRHERAARIYDGPDEVHKWSVARRILGSYR</sequence>
<dbReference type="Gene3D" id="2.40.110.10">
    <property type="entry name" value="Butyryl-CoA Dehydrogenase, subunit A, domain 2"/>
    <property type="match status" value="1"/>
</dbReference>
<keyword evidence="5" id="KW-0274">FAD</keyword>
<dbReference type="Pfam" id="PF00441">
    <property type="entry name" value="Acyl-CoA_dh_1"/>
    <property type="match status" value="1"/>
</dbReference>
<dbReference type="GO" id="GO:0003995">
    <property type="term" value="F:acyl-CoA dehydrogenase activity"/>
    <property type="evidence" value="ECO:0007669"/>
    <property type="project" value="TreeGrafter"/>
</dbReference>
<dbReference type="Pfam" id="PF02771">
    <property type="entry name" value="Acyl-CoA_dh_N"/>
    <property type="match status" value="1"/>
</dbReference>
<dbReference type="InterPro" id="IPR037069">
    <property type="entry name" value="AcylCoA_DH/ox_N_sf"/>
</dbReference>
<dbReference type="Gene3D" id="1.10.540.10">
    <property type="entry name" value="Acyl-CoA dehydrogenase/oxidase, N-terminal domain"/>
    <property type="match status" value="1"/>
</dbReference>
<reference evidence="10" key="1">
    <citation type="submission" date="2018-06" db="EMBL/GenBank/DDBJ databases">
        <authorList>
            <person name="Zhirakovskaya E."/>
        </authorList>
    </citation>
    <scope>NUCLEOTIDE SEQUENCE</scope>
</reference>
<evidence type="ECO:0000256" key="3">
    <source>
        <dbReference type="ARBA" id="ARBA00011738"/>
    </source>
</evidence>
<feature type="domain" description="Acyl-CoA dehydrogenase/oxidase C-terminal" evidence="7">
    <location>
        <begin position="239"/>
        <end position="391"/>
    </location>
</feature>
<dbReference type="GO" id="GO:0050660">
    <property type="term" value="F:flavin adenine dinucleotide binding"/>
    <property type="evidence" value="ECO:0007669"/>
    <property type="project" value="InterPro"/>
</dbReference>
<keyword evidence="4" id="KW-0285">Flavoprotein</keyword>
<dbReference type="InterPro" id="IPR006091">
    <property type="entry name" value="Acyl-CoA_Oxase/DH_mid-dom"/>
</dbReference>
<accession>A0A3B0VKS2</accession>
<dbReference type="PANTHER" id="PTHR48083:SF13">
    <property type="entry name" value="ACYL-COA DEHYDROGENASE FAMILY MEMBER 11"/>
    <property type="match status" value="1"/>
</dbReference>
<protein>
    <submittedName>
        <fullName evidence="10">Acyl-CoA dehydrogenase</fullName>
    </submittedName>
</protein>